<dbReference type="AlphaFoldDB" id="A0A934JN45"/>
<dbReference type="CDD" id="cd00568">
    <property type="entry name" value="TPP_enzymes"/>
    <property type="match status" value="1"/>
</dbReference>
<evidence type="ECO:0000259" key="4">
    <source>
        <dbReference type="Pfam" id="PF00205"/>
    </source>
</evidence>
<evidence type="ECO:0000313" key="8">
    <source>
        <dbReference type="Proteomes" id="UP000628710"/>
    </source>
</evidence>
<dbReference type="Proteomes" id="UP000628710">
    <property type="component" value="Unassembled WGS sequence"/>
</dbReference>
<accession>A0A934JN45</accession>
<dbReference type="SUPFAM" id="SSF52467">
    <property type="entry name" value="DHS-like NAD/FAD-binding domain"/>
    <property type="match status" value="1"/>
</dbReference>
<keyword evidence="8" id="KW-1185">Reference proteome</keyword>
<feature type="domain" description="Thiamine pyrophosphate enzyme N-terminal TPP-binding" evidence="6">
    <location>
        <begin position="9"/>
        <end position="126"/>
    </location>
</feature>
<evidence type="ECO:0000313" key="7">
    <source>
        <dbReference type="EMBL" id="MBJ7536568.1"/>
    </source>
</evidence>
<dbReference type="GO" id="GO:0009099">
    <property type="term" value="P:L-valine biosynthetic process"/>
    <property type="evidence" value="ECO:0007669"/>
    <property type="project" value="TreeGrafter"/>
</dbReference>
<dbReference type="InterPro" id="IPR029061">
    <property type="entry name" value="THDP-binding"/>
</dbReference>
<dbReference type="InterPro" id="IPR012001">
    <property type="entry name" value="Thiamin_PyroP_enz_TPP-bd_dom"/>
</dbReference>
<dbReference type="GO" id="GO:0005948">
    <property type="term" value="C:acetolactate synthase complex"/>
    <property type="evidence" value="ECO:0007669"/>
    <property type="project" value="TreeGrafter"/>
</dbReference>
<dbReference type="PANTHER" id="PTHR18968:SF13">
    <property type="entry name" value="ACETOLACTATE SYNTHASE CATALYTIC SUBUNIT, MITOCHONDRIAL"/>
    <property type="match status" value="1"/>
</dbReference>
<organism evidence="7 8">
    <name type="scientific">Marinomonas transparens</name>
    <dbReference type="NCBI Taxonomy" id="2795388"/>
    <lineage>
        <taxon>Bacteria</taxon>
        <taxon>Pseudomonadati</taxon>
        <taxon>Pseudomonadota</taxon>
        <taxon>Gammaproteobacteria</taxon>
        <taxon>Oceanospirillales</taxon>
        <taxon>Oceanospirillaceae</taxon>
        <taxon>Marinomonas</taxon>
    </lineage>
</organism>
<dbReference type="InterPro" id="IPR012000">
    <property type="entry name" value="Thiamin_PyroP_enz_cen_dom"/>
</dbReference>
<dbReference type="PANTHER" id="PTHR18968">
    <property type="entry name" value="THIAMINE PYROPHOSPHATE ENZYMES"/>
    <property type="match status" value="1"/>
</dbReference>
<dbReference type="Pfam" id="PF02775">
    <property type="entry name" value="TPP_enzyme_C"/>
    <property type="match status" value="1"/>
</dbReference>
<keyword evidence="2 3" id="KW-0786">Thiamine pyrophosphate</keyword>
<evidence type="ECO:0000259" key="6">
    <source>
        <dbReference type="Pfam" id="PF02776"/>
    </source>
</evidence>
<dbReference type="EMBL" id="JAEMNX010000002">
    <property type="protein sequence ID" value="MBJ7536568.1"/>
    <property type="molecule type" value="Genomic_DNA"/>
</dbReference>
<protein>
    <submittedName>
        <fullName evidence="7">Thiamine pyrophosphate-binding protein</fullName>
    </submittedName>
</protein>
<dbReference type="Gene3D" id="3.40.50.970">
    <property type="match status" value="2"/>
</dbReference>
<dbReference type="InterPro" id="IPR011766">
    <property type="entry name" value="TPP_enzyme_TPP-bd"/>
</dbReference>
<dbReference type="Gene3D" id="3.40.50.1220">
    <property type="entry name" value="TPP-binding domain"/>
    <property type="match status" value="1"/>
</dbReference>
<dbReference type="SUPFAM" id="SSF52518">
    <property type="entry name" value="Thiamin diphosphate-binding fold (THDP-binding)"/>
    <property type="match status" value="2"/>
</dbReference>
<evidence type="ECO:0000256" key="2">
    <source>
        <dbReference type="ARBA" id="ARBA00023052"/>
    </source>
</evidence>
<feature type="domain" description="Thiamine pyrophosphate enzyme TPP-binding" evidence="5">
    <location>
        <begin position="408"/>
        <end position="551"/>
    </location>
</feature>
<comment type="similarity">
    <text evidence="1 3">Belongs to the TPP enzyme family.</text>
</comment>
<dbReference type="GO" id="GO:0000287">
    <property type="term" value="F:magnesium ion binding"/>
    <property type="evidence" value="ECO:0007669"/>
    <property type="project" value="InterPro"/>
</dbReference>
<feature type="domain" description="Thiamine pyrophosphate enzyme central" evidence="4">
    <location>
        <begin position="202"/>
        <end position="338"/>
    </location>
</feature>
<dbReference type="CDD" id="cd07035">
    <property type="entry name" value="TPP_PYR_POX_like"/>
    <property type="match status" value="1"/>
</dbReference>
<dbReference type="Pfam" id="PF02776">
    <property type="entry name" value="TPP_enzyme_N"/>
    <property type="match status" value="1"/>
</dbReference>
<proteinExistence type="inferred from homology"/>
<reference evidence="7" key="1">
    <citation type="submission" date="2020-12" db="EMBL/GenBank/DDBJ databases">
        <title>Marinomonas arctica sp. nov., a psychrotolerant bacterium isolated from the Arctic.</title>
        <authorList>
            <person name="Zhang Y."/>
        </authorList>
    </citation>
    <scope>NUCLEOTIDE SEQUENCE</scope>
    <source>
        <strain evidence="7">C1424</strain>
    </source>
</reference>
<dbReference type="GO" id="GO:0009097">
    <property type="term" value="P:isoleucine biosynthetic process"/>
    <property type="evidence" value="ECO:0007669"/>
    <property type="project" value="TreeGrafter"/>
</dbReference>
<evidence type="ECO:0000259" key="5">
    <source>
        <dbReference type="Pfam" id="PF02775"/>
    </source>
</evidence>
<dbReference type="InterPro" id="IPR029035">
    <property type="entry name" value="DHS-like_NAD/FAD-binding_dom"/>
</dbReference>
<evidence type="ECO:0000256" key="1">
    <source>
        <dbReference type="ARBA" id="ARBA00007812"/>
    </source>
</evidence>
<comment type="caution">
    <text evidence="7">The sequence shown here is derived from an EMBL/GenBank/DDBJ whole genome shotgun (WGS) entry which is preliminary data.</text>
</comment>
<evidence type="ECO:0000256" key="3">
    <source>
        <dbReference type="RuleBase" id="RU362132"/>
    </source>
</evidence>
<dbReference type="GO" id="GO:0030976">
    <property type="term" value="F:thiamine pyrophosphate binding"/>
    <property type="evidence" value="ECO:0007669"/>
    <property type="project" value="InterPro"/>
</dbReference>
<name>A0A934JN45_9GAMM</name>
<dbReference type="Pfam" id="PF00205">
    <property type="entry name" value="TPP_enzyme_M"/>
    <property type="match status" value="1"/>
</dbReference>
<sequence length="568" mass="60935">MPEQLKKITAADALVMMLDKMGVKHIFGVCGDTSLPFYDSLTKLDHDITHILARDERCAAYMADVYARLTNRVGVVEGPSGAGATYMVPGIAEANGTTIPVLAITSDIPVAGRDRFVLTECDQEALFKTFTKYTRVAEIPEAVPTAVRAAFNAMTSGTPGAAHIGLPYDVLKGELDADEVWADPSFNTFPCRRTLPSSEDLHAAVTLLKGAKKIAIVCGGGVLHSGAVQELIQLCETLGSPLGTTISAKGTVTETHPLAMGTIGTNGSTAGARDVLREADTLVYIGCRVGSVTSEKRTNPYNGEKKILHIDIDPKSIGANYLTDVSLVGDAKATIAALLSTLNTVGTETFSQEWGVEAVRLSKIQKKERFDRYSQSNDMPIYGERLVTEMQKSLPDDAIVVSDPGTPTPFLCAFFEPQQSGRSFLFHRFHGGLGFALPGVVGAHFANTGRKVVGIMGDGSFGFSSGELETIVRYNLPVTLIVLNNSSFGWIRAGQDRSFGKRYFSTKFSTADHAKIASAYGLKSWSVKDPNLLADTLKEAFATDGPTLVDVYTRPLEESEVPVTAFLG</sequence>
<dbReference type="GO" id="GO:0003984">
    <property type="term" value="F:acetolactate synthase activity"/>
    <property type="evidence" value="ECO:0007669"/>
    <property type="project" value="TreeGrafter"/>
</dbReference>
<gene>
    <name evidence="7" type="ORF">I8J31_02605</name>
</gene>
<dbReference type="InterPro" id="IPR045229">
    <property type="entry name" value="TPP_enz"/>
</dbReference>
<dbReference type="RefSeq" id="WP_199466747.1">
    <property type="nucleotide sequence ID" value="NZ_JAEMNX010000002.1"/>
</dbReference>
<dbReference type="GO" id="GO:0050660">
    <property type="term" value="F:flavin adenine dinucleotide binding"/>
    <property type="evidence" value="ECO:0007669"/>
    <property type="project" value="TreeGrafter"/>
</dbReference>